<gene>
    <name evidence="2" type="ORF">HGB44_30175</name>
</gene>
<organism evidence="2 3">
    <name type="scientific">Nocardiopsis alborubida</name>
    <dbReference type="NCBI Taxonomy" id="146802"/>
    <lineage>
        <taxon>Bacteria</taxon>
        <taxon>Bacillati</taxon>
        <taxon>Actinomycetota</taxon>
        <taxon>Actinomycetes</taxon>
        <taxon>Streptosporangiales</taxon>
        <taxon>Nocardiopsidaceae</taxon>
        <taxon>Nocardiopsis</taxon>
    </lineage>
</organism>
<evidence type="ECO:0000256" key="1">
    <source>
        <dbReference type="SAM" id="Phobius"/>
    </source>
</evidence>
<feature type="transmembrane region" description="Helical" evidence="1">
    <location>
        <begin position="26"/>
        <end position="44"/>
    </location>
</feature>
<name>A0A7X6MJ07_9ACTN</name>
<dbReference type="RefSeq" id="WP_168444211.1">
    <property type="nucleotide sequence ID" value="NZ_JAAXPG010000047.1"/>
</dbReference>
<keyword evidence="1" id="KW-1133">Transmembrane helix</keyword>
<comment type="caution">
    <text evidence="2">The sequence shown here is derived from an EMBL/GenBank/DDBJ whole genome shotgun (WGS) entry which is preliminary data.</text>
</comment>
<protein>
    <submittedName>
        <fullName evidence="2">Uncharacterized protein</fullName>
    </submittedName>
</protein>
<keyword evidence="3" id="KW-1185">Reference proteome</keyword>
<dbReference type="Proteomes" id="UP000553209">
    <property type="component" value="Unassembled WGS sequence"/>
</dbReference>
<dbReference type="AlphaFoldDB" id="A0A7X6MJ07"/>
<evidence type="ECO:0000313" key="2">
    <source>
        <dbReference type="EMBL" id="NKZ01901.1"/>
    </source>
</evidence>
<proteinExistence type="predicted"/>
<accession>A0A7X6MJ07</accession>
<keyword evidence="1" id="KW-0472">Membrane</keyword>
<sequence>MQRITAYLSSLLLSRRDDGYSTETVIITAALVGAAAVLVGAIGTRVDLEAAEILGG</sequence>
<evidence type="ECO:0000313" key="3">
    <source>
        <dbReference type="Proteomes" id="UP000553209"/>
    </source>
</evidence>
<keyword evidence="1" id="KW-0812">Transmembrane</keyword>
<reference evidence="2 3" key="1">
    <citation type="submission" date="2020-04" db="EMBL/GenBank/DDBJ databases">
        <title>MicrobeNet Type strains.</title>
        <authorList>
            <person name="Nicholson A.C."/>
        </authorList>
    </citation>
    <scope>NUCLEOTIDE SEQUENCE [LARGE SCALE GENOMIC DNA]</scope>
    <source>
        <strain evidence="2 3">ATCC 23612</strain>
    </source>
</reference>
<dbReference type="EMBL" id="JAAXPG010000047">
    <property type="protein sequence ID" value="NKZ01901.1"/>
    <property type="molecule type" value="Genomic_DNA"/>
</dbReference>